<dbReference type="OrthoDB" id="8933311at2759"/>
<gene>
    <name evidence="3" type="ORF">Mgra_00005954</name>
</gene>
<organism evidence="3 4">
    <name type="scientific">Meloidogyne graminicola</name>
    <dbReference type="NCBI Taxonomy" id="189291"/>
    <lineage>
        <taxon>Eukaryota</taxon>
        <taxon>Metazoa</taxon>
        <taxon>Ecdysozoa</taxon>
        <taxon>Nematoda</taxon>
        <taxon>Chromadorea</taxon>
        <taxon>Rhabditida</taxon>
        <taxon>Tylenchina</taxon>
        <taxon>Tylenchomorpha</taxon>
        <taxon>Tylenchoidea</taxon>
        <taxon>Meloidogynidae</taxon>
        <taxon>Meloidogyninae</taxon>
        <taxon>Meloidogyne</taxon>
    </lineage>
</organism>
<evidence type="ECO:0000313" key="4">
    <source>
        <dbReference type="Proteomes" id="UP000605970"/>
    </source>
</evidence>
<name>A0A8S9ZMC2_9BILA</name>
<feature type="domain" description="Periphilin-1 C-terminal" evidence="2">
    <location>
        <begin position="19"/>
        <end position="57"/>
    </location>
</feature>
<feature type="transmembrane region" description="Helical" evidence="1">
    <location>
        <begin position="74"/>
        <end position="97"/>
    </location>
</feature>
<evidence type="ECO:0000313" key="3">
    <source>
        <dbReference type="EMBL" id="KAF7634617.1"/>
    </source>
</evidence>
<evidence type="ECO:0000259" key="2">
    <source>
        <dbReference type="Pfam" id="PF25234"/>
    </source>
</evidence>
<reference evidence="3" key="1">
    <citation type="journal article" date="2020" name="Ecol. Evol.">
        <title>Genome structure and content of the rice root-knot nematode (Meloidogyne graminicola).</title>
        <authorList>
            <person name="Phan N.T."/>
            <person name="Danchin E.G.J."/>
            <person name="Klopp C."/>
            <person name="Perfus-Barbeoch L."/>
            <person name="Kozlowski D.K."/>
            <person name="Koutsovoulos G.D."/>
            <person name="Lopez-Roques C."/>
            <person name="Bouchez O."/>
            <person name="Zahm M."/>
            <person name="Besnard G."/>
            <person name="Bellafiore S."/>
        </authorList>
    </citation>
    <scope>NUCLEOTIDE SEQUENCE</scope>
    <source>
        <strain evidence="3">VN-18</strain>
    </source>
</reference>
<comment type="caution">
    <text evidence="3">The sequence shown here is derived from an EMBL/GenBank/DDBJ whole genome shotgun (WGS) entry which is preliminary data.</text>
</comment>
<evidence type="ECO:0000256" key="1">
    <source>
        <dbReference type="SAM" id="Phobius"/>
    </source>
</evidence>
<keyword evidence="1" id="KW-1133">Transmembrane helix</keyword>
<dbReference type="InterPro" id="IPR057603">
    <property type="entry name" value="Periphilin-1_C"/>
</dbReference>
<accession>A0A8S9ZMC2</accession>
<dbReference type="EMBL" id="JABEBT010000054">
    <property type="protein sequence ID" value="KAF7634617.1"/>
    <property type="molecule type" value="Genomic_DNA"/>
</dbReference>
<proteinExistence type="predicted"/>
<sequence length="184" mass="22309">MQRMAEEMREEKINKLSVELQECLNNKKRELEQSYRSDCETFGFVTQKLIEKSRALEVMHELRRISTYKTNISVLIKIYLLVNYCAKYFNATIYYHFRLVFPQQNLFKLNGCNDGQLHMHSVFTFKDLINSGNLTKKNFLTKFLQFICFVITFLVHMYNYLLFNFLFYRYTKRKFTPKIQHLNI</sequence>
<dbReference type="Proteomes" id="UP000605970">
    <property type="component" value="Unassembled WGS sequence"/>
</dbReference>
<protein>
    <submittedName>
        <fullName evidence="3">RRM domain-containing protein</fullName>
    </submittedName>
</protein>
<keyword evidence="4" id="KW-1185">Reference proteome</keyword>
<dbReference type="Pfam" id="PF25234">
    <property type="entry name" value="Periphilin_C"/>
    <property type="match status" value="1"/>
</dbReference>
<keyword evidence="1" id="KW-0472">Membrane</keyword>
<dbReference type="AlphaFoldDB" id="A0A8S9ZMC2"/>
<keyword evidence="1" id="KW-0812">Transmembrane</keyword>
<feature type="transmembrane region" description="Helical" evidence="1">
    <location>
        <begin position="143"/>
        <end position="168"/>
    </location>
</feature>